<keyword evidence="6" id="KW-0067">ATP-binding</keyword>
<evidence type="ECO:0000256" key="6">
    <source>
        <dbReference type="ARBA" id="ARBA00022840"/>
    </source>
</evidence>
<dbReference type="OrthoDB" id="142078at2"/>
<evidence type="ECO:0000256" key="3">
    <source>
        <dbReference type="ARBA" id="ARBA00022679"/>
    </source>
</evidence>
<keyword evidence="11" id="KW-1185">Reference proteome</keyword>
<dbReference type="Proteomes" id="UP000251891">
    <property type="component" value="Unassembled WGS sequence"/>
</dbReference>
<dbReference type="Pfam" id="PF00781">
    <property type="entry name" value="DAGK_cat"/>
    <property type="match status" value="1"/>
</dbReference>
<evidence type="ECO:0000256" key="1">
    <source>
        <dbReference type="ARBA" id="ARBA00001946"/>
    </source>
</evidence>
<protein>
    <submittedName>
        <fullName evidence="10">Lipid kinase</fullName>
    </submittedName>
</protein>
<evidence type="ECO:0000256" key="5">
    <source>
        <dbReference type="ARBA" id="ARBA00022777"/>
    </source>
</evidence>
<dbReference type="Gene3D" id="3.40.50.10330">
    <property type="entry name" value="Probable inorganic polyphosphate/atp-NAD kinase, domain 1"/>
    <property type="match status" value="1"/>
</dbReference>
<evidence type="ECO:0000259" key="9">
    <source>
        <dbReference type="PROSITE" id="PS50146"/>
    </source>
</evidence>
<dbReference type="GO" id="GO:0016301">
    <property type="term" value="F:kinase activity"/>
    <property type="evidence" value="ECO:0007669"/>
    <property type="project" value="UniProtKB-KW"/>
</dbReference>
<dbReference type="InterPro" id="IPR045540">
    <property type="entry name" value="YegS/DAGK_C"/>
</dbReference>
<keyword evidence="7" id="KW-0594">Phospholipid biosynthesis</keyword>
<keyword evidence="7" id="KW-0444">Lipid biosynthesis</keyword>
<sequence length="294" mass="30572">MLVITNAKAGTTDAENVRRAVDALRAGGTEEVTVVPCAEPDQLDKLLAEHDATTVVAAGGDGSIHALVRALHRRGELDRRTVGLLPLGTGNDLARNLGIPLDPGEAARLLLTGRPRELDLLVDDGDDIAVNAVHVGVGAAAAAAATRFKPYLKTAAFPVGAVLAGIRHPGWRLRVEADGETVADDRVLMVALSNAPAIAGGAGRLAPGASPRDGLLDLVVSAATGPVARVGYALGLRDGTHQHRADVVRRTATRVTVRGEPFPINSDGEVSGPVEHRTWTVSPRAWRIVAPPVT</sequence>
<reference evidence="10 11" key="1">
    <citation type="submission" date="2018-06" db="EMBL/GenBank/DDBJ databases">
        <title>Actinomadura craniellae sp. nov. isolated from marine sponge Craniella sp.</title>
        <authorList>
            <person name="Li L."/>
            <person name="Xu Q.H."/>
            <person name="Lin H.W."/>
            <person name="Lu Y.H."/>
        </authorList>
    </citation>
    <scope>NUCLEOTIDE SEQUENCE [LARGE SCALE GENOMIC DNA]</scope>
    <source>
        <strain evidence="10 11">LHW63021</strain>
    </source>
</reference>
<dbReference type="PROSITE" id="PS50146">
    <property type="entry name" value="DAGK"/>
    <property type="match status" value="1"/>
</dbReference>
<keyword evidence="3" id="KW-0808">Transferase</keyword>
<dbReference type="InterPro" id="IPR017438">
    <property type="entry name" value="ATP-NAD_kinase_N"/>
</dbReference>
<dbReference type="PANTHER" id="PTHR12358">
    <property type="entry name" value="SPHINGOSINE KINASE"/>
    <property type="match status" value="1"/>
</dbReference>
<keyword evidence="5 10" id="KW-0418">Kinase</keyword>
<organism evidence="10 11">
    <name type="scientific">Actinomadura craniellae</name>
    <dbReference type="NCBI Taxonomy" id="2231787"/>
    <lineage>
        <taxon>Bacteria</taxon>
        <taxon>Bacillati</taxon>
        <taxon>Actinomycetota</taxon>
        <taxon>Actinomycetes</taxon>
        <taxon>Streptosporangiales</taxon>
        <taxon>Thermomonosporaceae</taxon>
        <taxon>Actinomadura</taxon>
    </lineage>
</organism>
<dbReference type="Pfam" id="PF19279">
    <property type="entry name" value="YegS_C"/>
    <property type="match status" value="1"/>
</dbReference>
<dbReference type="PANTHER" id="PTHR12358:SF54">
    <property type="entry name" value="SPHINGOSINE KINASE RELATED PROTEIN"/>
    <property type="match status" value="1"/>
</dbReference>
<evidence type="ECO:0000256" key="8">
    <source>
        <dbReference type="ARBA" id="ARBA00023264"/>
    </source>
</evidence>
<dbReference type="Gene3D" id="2.60.200.40">
    <property type="match status" value="1"/>
</dbReference>
<dbReference type="RefSeq" id="WP_111862762.1">
    <property type="nucleotide sequence ID" value="NZ_QLYX01000001.1"/>
</dbReference>
<gene>
    <name evidence="10" type="ORF">DPM19_00545</name>
</gene>
<comment type="caution">
    <text evidence="10">The sequence shown here is derived from an EMBL/GenBank/DDBJ whole genome shotgun (WGS) entry which is preliminary data.</text>
</comment>
<keyword evidence="4" id="KW-0547">Nucleotide-binding</keyword>
<keyword evidence="8" id="KW-1208">Phospholipid metabolism</keyword>
<dbReference type="InterPro" id="IPR001206">
    <property type="entry name" value="Diacylglycerol_kinase_cat_dom"/>
</dbReference>
<dbReference type="InterPro" id="IPR050187">
    <property type="entry name" value="Lipid_Phosphate_FormReg"/>
</dbReference>
<dbReference type="GO" id="GO:0005524">
    <property type="term" value="F:ATP binding"/>
    <property type="evidence" value="ECO:0007669"/>
    <property type="project" value="UniProtKB-KW"/>
</dbReference>
<dbReference type="AlphaFoldDB" id="A0A365HC59"/>
<dbReference type="EMBL" id="QLYX01000001">
    <property type="protein sequence ID" value="RAY16710.1"/>
    <property type="molecule type" value="Genomic_DNA"/>
</dbReference>
<name>A0A365HC59_9ACTN</name>
<proteinExistence type="inferred from homology"/>
<evidence type="ECO:0000256" key="7">
    <source>
        <dbReference type="ARBA" id="ARBA00023209"/>
    </source>
</evidence>
<evidence type="ECO:0000313" key="10">
    <source>
        <dbReference type="EMBL" id="RAY16710.1"/>
    </source>
</evidence>
<evidence type="ECO:0000313" key="11">
    <source>
        <dbReference type="Proteomes" id="UP000251891"/>
    </source>
</evidence>
<comment type="cofactor">
    <cofactor evidence="1">
        <name>Mg(2+)</name>
        <dbReference type="ChEBI" id="CHEBI:18420"/>
    </cofactor>
</comment>
<comment type="similarity">
    <text evidence="2">Belongs to the diacylglycerol/lipid kinase family.</text>
</comment>
<dbReference type="GO" id="GO:0008654">
    <property type="term" value="P:phospholipid biosynthetic process"/>
    <property type="evidence" value="ECO:0007669"/>
    <property type="project" value="UniProtKB-KW"/>
</dbReference>
<evidence type="ECO:0000256" key="2">
    <source>
        <dbReference type="ARBA" id="ARBA00005983"/>
    </source>
</evidence>
<dbReference type="InterPro" id="IPR016064">
    <property type="entry name" value="NAD/diacylglycerol_kinase_sf"/>
</dbReference>
<keyword evidence="7" id="KW-0443">Lipid metabolism</keyword>
<evidence type="ECO:0000256" key="4">
    <source>
        <dbReference type="ARBA" id="ARBA00022741"/>
    </source>
</evidence>
<dbReference type="SUPFAM" id="SSF111331">
    <property type="entry name" value="NAD kinase/diacylglycerol kinase-like"/>
    <property type="match status" value="1"/>
</dbReference>
<dbReference type="SMART" id="SM00046">
    <property type="entry name" value="DAGKc"/>
    <property type="match status" value="1"/>
</dbReference>
<accession>A0A365HC59</accession>
<feature type="domain" description="DAGKc" evidence="9">
    <location>
        <begin position="1"/>
        <end position="127"/>
    </location>
</feature>